<dbReference type="Pfam" id="PF01607">
    <property type="entry name" value="CBM_14"/>
    <property type="match status" value="1"/>
</dbReference>
<dbReference type="EMBL" id="QCYY01001294">
    <property type="protein sequence ID" value="ROT79075.1"/>
    <property type="molecule type" value="Genomic_DNA"/>
</dbReference>
<dbReference type="InterPro" id="IPR036508">
    <property type="entry name" value="Chitin-bd_dom_sf"/>
</dbReference>
<dbReference type="InterPro" id="IPR002557">
    <property type="entry name" value="Chitin-bd_dom"/>
</dbReference>
<dbReference type="OrthoDB" id="10052888at2759"/>
<accession>A0A3R7QHI2</accession>
<dbReference type="PROSITE" id="PS50940">
    <property type="entry name" value="CHIT_BIND_II"/>
    <property type="match status" value="1"/>
</dbReference>
<feature type="region of interest" description="Disordered" evidence="1">
    <location>
        <begin position="240"/>
        <end position="292"/>
    </location>
</feature>
<dbReference type="GO" id="GO:0005576">
    <property type="term" value="C:extracellular region"/>
    <property type="evidence" value="ECO:0007669"/>
    <property type="project" value="InterPro"/>
</dbReference>
<feature type="domain" description="Chitin-binding type-2" evidence="3">
    <location>
        <begin position="80"/>
        <end position="137"/>
    </location>
</feature>
<organism evidence="4 5">
    <name type="scientific">Penaeus vannamei</name>
    <name type="common">Whiteleg shrimp</name>
    <name type="synonym">Litopenaeus vannamei</name>
    <dbReference type="NCBI Taxonomy" id="6689"/>
    <lineage>
        <taxon>Eukaryota</taxon>
        <taxon>Metazoa</taxon>
        <taxon>Ecdysozoa</taxon>
        <taxon>Arthropoda</taxon>
        <taxon>Crustacea</taxon>
        <taxon>Multicrustacea</taxon>
        <taxon>Malacostraca</taxon>
        <taxon>Eumalacostraca</taxon>
        <taxon>Eucarida</taxon>
        <taxon>Decapoda</taxon>
        <taxon>Dendrobranchiata</taxon>
        <taxon>Penaeoidea</taxon>
        <taxon>Penaeidae</taxon>
        <taxon>Penaeus</taxon>
    </lineage>
</organism>
<evidence type="ECO:0000256" key="1">
    <source>
        <dbReference type="SAM" id="MobiDB-lite"/>
    </source>
</evidence>
<keyword evidence="5" id="KW-1185">Reference proteome</keyword>
<dbReference type="SUPFAM" id="SSF57625">
    <property type="entry name" value="Invertebrate chitin-binding proteins"/>
    <property type="match status" value="1"/>
</dbReference>
<dbReference type="SMART" id="SM00494">
    <property type="entry name" value="ChtBD2"/>
    <property type="match status" value="1"/>
</dbReference>
<protein>
    <recommendedName>
        <fullName evidence="3">Chitin-binding type-2 domain-containing protein</fullName>
    </recommendedName>
</protein>
<dbReference type="InterPro" id="IPR052976">
    <property type="entry name" value="Scoloptoxin-like"/>
</dbReference>
<feature type="region of interest" description="Disordered" evidence="1">
    <location>
        <begin position="154"/>
        <end position="174"/>
    </location>
</feature>
<feature type="compositionally biased region" description="Pro residues" evidence="1">
    <location>
        <begin position="280"/>
        <end position="292"/>
    </location>
</feature>
<proteinExistence type="predicted"/>
<evidence type="ECO:0000313" key="5">
    <source>
        <dbReference type="Proteomes" id="UP000283509"/>
    </source>
</evidence>
<dbReference type="PANTHER" id="PTHR22933:SF43">
    <property type="entry name" value="LP10131P"/>
    <property type="match status" value="1"/>
</dbReference>
<reference evidence="4 5" key="1">
    <citation type="submission" date="2018-04" db="EMBL/GenBank/DDBJ databases">
        <authorList>
            <person name="Zhang X."/>
            <person name="Yuan J."/>
            <person name="Li F."/>
            <person name="Xiang J."/>
        </authorList>
    </citation>
    <scope>NUCLEOTIDE SEQUENCE [LARGE SCALE GENOMIC DNA]</scope>
    <source>
        <tissue evidence="4">Muscle</tissue>
    </source>
</reference>
<evidence type="ECO:0000256" key="2">
    <source>
        <dbReference type="SAM" id="SignalP"/>
    </source>
</evidence>
<dbReference type="Gene3D" id="2.170.140.10">
    <property type="entry name" value="Chitin binding domain"/>
    <property type="match status" value="1"/>
</dbReference>
<feature type="signal peptide" evidence="2">
    <location>
        <begin position="1"/>
        <end position="17"/>
    </location>
</feature>
<reference evidence="4 5" key="2">
    <citation type="submission" date="2019-01" db="EMBL/GenBank/DDBJ databases">
        <title>The decoding of complex shrimp genome reveals the adaptation for benthos swimmer, frequently molting mechanism and breeding impact on genome.</title>
        <authorList>
            <person name="Sun Y."/>
            <person name="Gao Y."/>
            <person name="Yu Y."/>
        </authorList>
    </citation>
    <scope>NUCLEOTIDE SEQUENCE [LARGE SCALE GENOMIC DNA]</scope>
    <source>
        <tissue evidence="4">Muscle</tissue>
    </source>
</reference>
<evidence type="ECO:0000313" key="4">
    <source>
        <dbReference type="EMBL" id="ROT79075.1"/>
    </source>
</evidence>
<dbReference type="PANTHER" id="PTHR22933">
    <property type="entry name" value="FI18007P1-RELATED"/>
    <property type="match status" value="1"/>
</dbReference>
<comment type="caution">
    <text evidence="4">The sequence shown here is derived from an EMBL/GenBank/DDBJ whole genome shotgun (WGS) entry which is preliminary data.</text>
</comment>
<sequence>MRSLALTLAVLVATTHAALLNGLDHHDHHDHHHDFELATGEESKIANARINELFEGLARSEFSRTPVDMPTMTDIPTEISFSCAGKLPGYYADVQYDCQLYHVCEAHDMTSYLCPNGTIFNQEIFACDWWFSVDCSAAPNYYHLNEQIYKDPEVEETAEGQEQQASSPAEGRRDQTFSFGKARVEDPFAAIFQPKPKALAQQAAPTLLLPQGLSAPDETPESSAKVESVAAPEQASFFIPVPASAQNREKTASQLSDYLPPTQDYLPPSNDYLPPTQDYLPPPGDYLPPSSS</sequence>
<dbReference type="Proteomes" id="UP000283509">
    <property type="component" value="Unassembled WGS sequence"/>
</dbReference>
<dbReference type="GO" id="GO:0008061">
    <property type="term" value="F:chitin binding"/>
    <property type="evidence" value="ECO:0007669"/>
    <property type="project" value="InterPro"/>
</dbReference>
<evidence type="ECO:0000259" key="3">
    <source>
        <dbReference type="PROSITE" id="PS50940"/>
    </source>
</evidence>
<keyword evidence="2" id="KW-0732">Signal</keyword>
<name>A0A3R7QHI2_PENVA</name>
<dbReference type="AlphaFoldDB" id="A0A3R7QHI2"/>
<feature type="chain" id="PRO_5018693542" description="Chitin-binding type-2 domain-containing protein" evidence="2">
    <location>
        <begin position="18"/>
        <end position="292"/>
    </location>
</feature>
<gene>
    <name evidence="4" type="ORF">C7M84_002203</name>
</gene>